<dbReference type="Proteomes" id="UP000759131">
    <property type="component" value="Unassembled WGS sequence"/>
</dbReference>
<accession>A0A7R9Q4J1</accession>
<dbReference type="SUPFAM" id="SSF47473">
    <property type="entry name" value="EF-hand"/>
    <property type="match status" value="1"/>
</dbReference>
<evidence type="ECO:0000313" key="2">
    <source>
        <dbReference type="EMBL" id="CAD7632262.1"/>
    </source>
</evidence>
<dbReference type="EMBL" id="CAJPIZ010010723">
    <property type="protein sequence ID" value="CAG2112692.1"/>
    <property type="molecule type" value="Genomic_DNA"/>
</dbReference>
<keyword evidence="3" id="KW-1185">Reference proteome</keyword>
<reference evidence="2" key="1">
    <citation type="submission" date="2020-11" db="EMBL/GenBank/DDBJ databases">
        <authorList>
            <person name="Tran Van P."/>
        </authorList>
    </citation>
    <scope>NUCLEOTIDE SEQUENCE</scope>
</reference>
<organism evidence="2">
    <name type="scientific">Medioppia subpectinata</name>
    <dbReference type="NCBI Taxonomy" id="1979941"/>
    <lineage>
        <taxon>Eukaryota</taxon>
        <taxon>Metazoa</taxon>
        <taxon>Ecdysozoa</taxon>
        <taxon>Arthropoda</taxon>
        <taxon>Chelicerata</taxon>
        <taxon>Arachnida</taxon>
        <taxon>Acari</taxon>
        <taxon>Acariformes</taxon>
        <taxon>Sarcoptiformes</taxon>
        <taxon>Oribatida</taxon>
        <taxon>Brachypylina</taxon>
        <taxon>Oppioidea</taxon>
        <taxon>Oppiidae</taxon>
        <taxon>Medioppia</taxon>
    </lineage>
</organism>
<dbReference type="InterPro" id="IPR011992">
    <property type="entry name" value="EF-hand-dom_pair"/>
</dbReference>
<sequence length="482" mass="54611">MKSRLKPQNVLSFPSVNPEEQELAVVLALFCPKHTKIAISCTTEAKNKRFLWLPFVSGNLNETQDFVDLIQRGIQVIFSAKVDSNADNSPSLGSTEIQIRPEGPAVERVVQLILIDESVKCCQNKERIQWMSEKEIKAEIGKGVNGCLWGPEVLRVFQLAVKHHKQIAEKREDLELDDDYYCGYYLHEKSDRYSVKTQFSKDDNQLVSEVNITGEQIQILQTLFYTHCFPSIGMSGQSLFEFLSLLGINSDKEEKENLFKAFNTTNSGFVGFDELVVGLAAMEPLTDLKPLVSRNRFVFNNFCDRKDKLLKTSSVRKMLTKVNTKDTEMEKKLNDNYSLSVLPLCRSPNNVFSALKTDPEDAYDSLFKDIVTEMVTTSADKDIPRVEHKVNPISYELSKDGITSSGLKFNEFADKSLEEKEKKAMDTKSVANVFIQEIIRFSKSGAKGTVDKPKGLMESDPQRLEQMLKSLCEDVKKILMSE</sequence>
<feature type="non-terminal residue" evidence="2">
    <location>
        <position position="482"/>
    </location>
</feature>
<proteinExistence type="predicted"/>
<name>A0A7R9Q4J1_9ACAR</name>
<gene>
    <name evidence="2" type="ORF">OSB1V03_LOCUS12667</name>
</gene>
<evidence type="ECO:0000313" key="3">
    <source>
        <dbReference type="Proteomes" id="UP000759131"/>
    </source>
</evidence>
<evidence type="ECO:0000259" key="1">
    <source>
        <dbReference type="PROSITE" id="PS50222"/>
    </source>
</evidence>
<dbReference type="PROSITE" id="PS50222">
    <property type="entry name" value="EF_HAND_2"/>
    <property type="match status" value="1"/>
</dbReference>
<protein>
    <recommendedName>
        <fullName evidence="1">EF-hand domain-containing protein</fullName>
    </recommendedName>
</protein>
<dbReference type="Gene3D" id="1.10.238.10">
    <property type="entry name" value="EF-hand"/>
    <property type="match status" value="1"/>
</dbReference>
<dbReference type="InterPro" id="IPR002048">
    <property type="entry name" value="EF_hand_dom"/>
</dbReference>
<feature type="domain" description="EF-hand" evidence="1">
    <location>
        <begin position="250"/>
        <end position="285"/>
    </location>
</feature>
<dbReference type="GO" id="GO:0005509">
    <property type="term" value="F:calcium ion binding"/>
    <property type="evidence" value="ECO:0007669"/>
    <property type="project" value="InterPro"/>
</dbReference>
<dbReference type="EMBL" id="OC865298">
    <property type="protein sequence ID" value="CAD7632262.1"/>
    <property type="molecule type" value="Genomic_DNA"/>
</dbReference>
<dbReference type="OrthoDB" id="256429at2759"/>
<dbReference type="AlphaFoldDB" id="A0A7R9Q4J1"/>